<evidence type="ECO:0000256" key="1">
    <source>
        <dbReference type="SAM" id="SignalP"/>
    </source>
</evidence>
<organism evidence="2 3">
    <name type="scientific">Candidatus Tanganyikabacteria bacterium</name>
    <dbReference type="NCBI Taxonomy" id="2961651"/>
    <lineage>
        <taxon>Bacteria</taxon>
        <taxon>Bacillati</taxon>
        <taxon>Candidatus Sericytochromatia</taxon>
        <taxon>Candidatus Tanganyikabacteria</taxon>
    </lineage>
</organism>
<evidence type="ECO:0000313" key="3">
    <source>
        <dbReference type="Proteomes" id="UP000703893"/>
    </source>
</evidence>
<feature type="signal peptide" evidence="1">
    <location>
        <begin position="1"/>
        <end position="27"/>
    </location>
</feature>
<sequence>MMNTMMNNRLRQLSIPLSSVLALVALASCGGEASKAICGMAYDPTTGRTTDFANGKGKMFMGPDGGGGGMSTMDGGMSSNDGGMMVAMGDAGSRDGGVSTTGQAQTAQLSAEARIGLQINAFLDTSTALVKAGNEMNGELLAICKGMAADLGIPEAELAPANAMQSPTEAACARVAQGIDNTIKVNLPVNAKLTIIAEPARCAIDASFTHSCIETCEQREIMETEVTCMPGKWSGSCSATCSGTCSGCTKGQHERGRGTDGCRAPIRAFMLPTLGSQFYITYG</sequence>
<evidence type="ECO:0008006" key="4">
    <source>
        <dbReference type="Google" id="ProtNLM"/>
    </source>
</evidence>
<proteinExistence type="predicted"/>
<comment type="caution">
    <text evidence="2">The sequence shown here is derived from an EMBL/GenBank/DDBJ whole genome shotgun (WGS) entry which is preliminary data.</text>
</comment>
<accession>A0A937X5F7</accession>
<feature type="non-terminal residue" evidence="2">
    <location>
        <position position="283"/>
    </location>
</feature>
<keyword evidence="1" id="KW-0732">Signal</keyword>
<evidence type="ECO:0000313" key="2">
    <source>
        <dbReference type="EMBL" id="MBM3275683.1"/>
    </source>
</evidence>
<gene>
    <name evidence="2" type="ORF">FJZ00_11060</name>
</gene>
<dbReference type="Proteomes" id="UP000703893">
    <property type="component" value="Unassembled WGS sequence"/>
</dbReference>
<dbReference type="AlphaFoldDB" id="A0A937X5F7"/>
<protein>
    <recommendedName>
        <fullName evidence="4">Lipoprotein</fullName>
    </recommendedName>
</protein>
<reference evidence="2 3" key="1">
    <citation type="submission" date="2019-03" db="EMBL/GenBank/DDBJ databases">
        <title>Lake Tanganyika Metagenome-Assembled Genomes (MAGs).</title>
        <authorList>
            <person name="Tran P."/>
        </authorList>
    </citation>
    <scope>NUCLEOTIDE SEQUENCE [LARGE SCALE GENOMIC DNA]</scope>
    <source>
        <strain evidence="2">K_DeepCast_65m_m2_236</strain>
    </source>
</reference>
<feature type="chain" id="PRO_5037350423" description="Lipoprotein" evidence="1">
    <location>
        <begin position="28"/>
        <end position="283"/>
    </location>
</feature>
<dbReference type="EMBL" id="VGJX01000677">
    <property type="protein sequence ID" value="MBM3275683.1"/>
    <property type="molecule type" value="Genomic_DNA"/>
</dbReference>
<name>A0A937X5F7_9BACT</name>